<keyword evidence="3 9" id="KW-0812">Transmembrane</keyword>
<feature type="transmembrane region" description="Helical" evidence="9">
    <location>
        <begin position="1032"/>
        <end position="1052"/>
    </location>
</feature>
<accession>A0A8H6Z8R0</accession>
<feature type="transmembrane region" description="Helical" evidence="9">
    <location>
        <begin position="119"/>
        <end position="140"/>
    </location>
</feature>
<feature type="transmembrane region" description="Helical" evidence="9">
    <location>
        <begin position="331"/>
        <end position="350"/>
    </location>
</feature>
<feature type="transmembrane region" description="Helical" evidence="9">
    <location>
        <begin position="290"/>
        <end position="311"/>
    </location>
</feature>
<keyword evidence="4" id="KW-0547">Nucleotide-binding</keyword>
<dbReference type="GO" id="GO:0140359">
    <property type="term" value="F:ABC-type transporter activity"/>
    <property type="evidence" value="ECO:0007669"/>
    <property type="project" value="InterPro"/>
</dbReference>
<evidence type="ECO:0000256" key="1">
    <source>
        <dbReference type="ARBA" id="ARBA00004141"/>
    </source>
</evidence>
<keyword evidence="2" id="KW-0813">Transport</keyword>
<dbReference type="InterPro" id="IPR003593">
    <property type="entry name" value="AAA+_ATPase"/>
</dbReference>
<sequence length="1601" mass="175516">MADSFAFKFVSPDMQLVLPTSLPFTAPSSAFETRTVPLYAAAFSLVLLLGNAIRSRCAPPEPENSKSWKDVSIYGGTVILLHNLLRILVCFSLVGLELAEVVLTAFGAHQPDEGEAGDVRLTLGLCGFYLYISLLAVLATRITTKPGVRAAVHLNLLLALAWTSPPPSESTFALARGLLYAKLTTLTLAAILIPLATPRAYIPVDPAHPRVPSSEQTASPLSLALFSFLDPVIWNASRQAHLSLGELPPLADTDEAGNLKARSFKNIDTFSGASGRHIFFGIIKTFRNEYATIIVMLLLYVVCAFASPIGINRILAYLEGETPSDIRPIVWILWLALGPLTGTLALQAYYRLSMRILVQVEGLLTELIFEHALRVRVKAQKVDTDADADATPTASGSSSTDGAGSADGIASIDGSEDGTTLNNTDSGTQSTKKAAKTAPQKENDENAQTAINVGQISNLVTTDLRNVANMSDFLLLLFYLPVTVVFCVVFLWVVLGWSAFIGMFTMAMLFPISAFAARLLQHIQKGRIKAADARIGAITETMSVLRMIKLFGWESKMLDRVNAKREEELHWIWKREIFECVANAINNYIPILTMLVTYITFVSASNDTSTNHRTNNHATHAQTVLMKQELRPSIVFSTMPVFDMLRSQLHMANYRIIQFIDAKVSLDRINNFLHNTELLDQFADDEAAATATDFLGAEDTVEIETPAAESEEIGFRDATFTWSNDSDGYATPATPTSSTFSMRNGTMGQRFRLKIEDELLFKKGKFNLVLGPTGAGKTSLLMALLSEMHFIPSSPRSWYNLPRSGGVAYAAQESWVLNETIRDNILFGAPYDEERYKKVLYQCALERDLELFEAGDKSEVGEKGLTLSGGQKARCTLARAIYSKAEILLLDDVLAALEQVDCFIFVLTILRLHSVHTSKWIVEKCFSGDLIKGRTVILVTHNVALVAPIADFTISIGLNGRIMSQGSVHQALQHDIRLAEEANADLQVMEQGADAETAEVAKPADLKPDAKNDGKLILAEEVQLGRVKWSAVGLYLHSLGGFGFYAIFLGFYTCSHMAQVLETWYLGYFASLFENSPKGSVSVAYHIAIYSFITLADIITHCWADIIFAYAVLRASRGIHRQLIESILGTTLRWMDITPASRVIARFTADITAVDGPILNVFYGFTSVTISIITSFGAVVLLTPLFSVPGALAALIGGAFGQLFIKAQLSVKRESSNAKAPVLGHFGAAIAGLRCIYKKESLHRINNYTRAARILSLLDRWVGVRLAAVGNILAAILATYLVYFRQEQSNNVGFSLNMAAAFSTRILFWATEFSLERIQQYIHIEQETKPTEAGMPPAHWPSSGELVVEKLSARYSPDGPKVLRDVSFRIKSGERVGIVGRTGSGKSSLTLALLRCIYTEGTVYYDGIPTSSINLDALRSNITIIPQMPELLSGTLRHNLDPFEQYDDATLNSALRAAGLFSLQEEMEEGRLMLDSVISSGGSNLSVGQRQILALARAIVRESKLLILDEATSAIDYKTDGIIQSSLRTELKSDVTVITVAHRLQTILDSDKIIVLDEGRIAEFDSPKELLKNPKGKLRALVDESGDKDDLYAMAEGRSIQ</sequence>
<dbReference type="GO" id="GO:0016887">
    <property type="term" value="F:ATP hydrolysis activity"/>
    <property type="evidence" value="ECO:0007669"/>
    <property type="project" value="InterPro"/>
</dbReference>
<feature type="transmembrane region" description="Helical" evidence="9">
    <location>
        <begin position="1161"/>
        <end position="1182"/>
    </location>
</feature>
<evidence type="ECO:0000256" key="4">
    <source>
        <dbReference type="ARBA" id="ARBA00022741"/>
    </source>
</evidence>
<feature type="transmembrane region" description="Helical" evidence="9">
    <location>
        <begin position="473"/>
        <end position="494"/>
    </location>
</feature>
<evidence type="ECO:0000313" key="12">
    <source>
        <dbReference type="EMBL" id="KAF7372862.1"/>
    </source>
</evidence>
<evidence type="ECO:0000256" key="9">
    <source>
        <dbReference type="SAM" id="Phobius"/>
    </source>
</evidence>
<dbReference type="SUPFAM" id="SSF52540">
    <property type="entry name" value="P-loop containing nucleoside triphosphate hydrolases"/>
    <property type="match status" value="2"/>
</dbReference>
<dbReference type="SUPFAM" id="SSF90123">
    <property type="entry name" value="ABC transporter transmembrane region"/>
    <property type="match status" value="2"/>
</dbReference>
<feature type="transmembrane region" description="Helical" evidence="9">
    <location>
        <begin position="1087"/>
        <end position="1113"/>
    </location>
</feature>
<evidence type="ECO:0000259" key="11">
    <source>
        <dbReference type="PROSITE" id="PS50929"/>
    </source>
</evidence>
<dbReference type="Gene3D" id="1.20.1560.10">
    <property type="entry name" value="ABC transporter type 1, transmembrane domain"/>
    <property type="match status" value="2"/>
</dbReference>
<feature type="compositionally biased region" description="Low complexity" evidence="8">
    <location>
        <begin position="389"/>
        <end position="413"/>
    </location>
</feature>
<dbReference type="CDD" id="cd18604">
    <property type="entry name" value="ABC_6TM_VMR1_D2_like"/>
    <property type="match status" value="1"/>
</dbReference>
<dbReference type="SMART" id="SM00382">
    <property type="entry name" value="AAA"/>
    <property type="match status" value="2"/>
</dbReference>
<reference evidence="12" key="1">
    <citation type="submission" date="2020-05" db="EMBL/GenBank/DDBJ databases">
        <title>Mycena genomes resolve the evolution of fungal bioluminescence.</title>
        <authorList>
            <person name="Tsai I.J."/>
        </authorList>
    </citation>
    <scope>NUCLEOTIDE SEQUENCE</scope>
    <source>
        <strain evidence="12">160909Yilan</strain>
    </source>
</reference>
<comment type="subcellular location">
    <subcellularLocation>
        <location evidence="1">Membrane</location>
        <topology evidence="1">Multi-pass membrane protein</topology>
    </subcellularLocation>
</comment>
<dbReference type="OrthoDB" id="6500128at2759"/>
<dbReference type="FunFam" id="3.40.50.300:FF:000838">
    <property type="entry name" value="ABC multidrug transporter (Eurofung)"/>
    <property type="match status" value="1"/>
</dbReference>
<feature type="domain" description="ABC transporter" evidence="10">
    <location>
        <begin position="1346"/>
        <end position="1583"/>
    </location>
</feature>
<feature type="transmembrane region" description="Helical" evidence="9">
    <location>
        <begin position="1262"/>
        <end position="1283"/>
    </location>
</feature>
<dbReference type="PROSITE" id="PS50893">
    <property type="entry name" value="ABC_TRANSPORTER_2"/>
    <property type="match status" value="2"/>
</dbReference>
<dbReference type="GO" id="GO:0005524">
    <property type="term" value="F:ATP binding"/>
    <property type="evidence" value="ECO:0007669"/>
    <property type="project" value="UniProtKB-KW"/>
</dbReference>
<keyword evidence="6 9" id="KW-1133">Transmembrane helix</keyword>
<keyword evidence="5 12" id="KW-0067">ATP-binding</keyword>
<dbReference type="InterPro" id="IPR027417">
    <property type="entry name" value="P-loop_NTPase"/>
</dbReference>
<feature type="transmembrane region" description="Helical" evidence="9">
    <location>
        <begin position="73"/>
        <end position="99"/>
    </location>
</feature>
<organism evidence="12 13">
    <name type="scientific">Mycena sanguinolenta</name>
    <dbReference type="NCBI Taxonomy" id="230812"/>
    <lineage>
        <taxon>Eukaryota</taxon>
        <taxon>Fungi</taxon>
        <taxon>Dikarya</taxon>
        <taxon>Basidiomycota</taxon>
        <taxon>Agaricomycotina</taxon>
        <taxon>Agaricomycetes</taxon>
        <taxon>Agaricomycetidae</taxon>
        <taxon>Agaricales</taxon>
        <taxon>Marasmiineae</taxon>
        <taxon>Mycenaceae</taxon>
        <taxon>Mycena</taxon>
    </lineage>
</organism>
<dbReference type="PROSITE" id="PS50929">
    <property type="entry name" value="ABC_TM1F"/>
    <property type="match status" value="2"/>
</dbReference>
<dbReference type="GO" id="GO:0016020">
    <property type="term" value="C:membrane"/>
    <property type="evidence" value="ECO:0007669"/>
    <property type="project" value="UniProtKB-SubCell"/>
</dbReference>
<dbReference type="CDD" id="cd18596">
    <property type="entry name" value="ABC_6TM_VMR1_D1_like"/>
    <property type="match status" value="1"/>
</dbReference>
<name>A0A8H6Z8R0_9AGAR</name>
<dbReference type="InterPro" id="IPR003439">
    <property type="entry name" value="ABC_transporter-like_ATP-bd"/>
</dbReference>
<evidence type="ECO:0000256" key="6">
    <source>
        <dbReference type="ARBA" id="ARBA00022989"/>
    </source>
</evidence>
<feature type="domain" description="ABC transporter" evidence="10">
    <location>
        <begin position="734"/>
        <end position="984"/>
    </location>
</feature>
<dbReference type="InterPro" id="IPR050173">
    <property type="entry name" value="ABC_transporter_C-like"/>
</dbReference>
<feature type="region of interest" description="Disordered" evidence="8">
    <location>
        <begin position="386"/>
        <end position="446"/>
    </location>
</feature>
<evidence type="ECO:0000256" key="2">
    <source>
        <dbReference type="ARBA" id="ARBA00022448"/>
    </source>
</evidence>
<dbReference type="CDD" id="cd03250">
    <property type="entry name" value="ABCC_MRP_domain1"/>
    <property type="match status" value="1"/>
</dbReference>
<evidence type="ECO:0000256" key="5">
    <source>
        <dbReference type="ARBA" id="ARBA00022840"/>
    </source>
</evidence>
<feature type="domain" description="ABC transmembrane type-1" evidence="11">
    <location>
        <begin position="291"/>
        <end position="599"/>
    </location>
</feature>
<protein>
    <submittedName>
        <fullName evidence="12">ATP-binding cassette transporter</fullName>
    </submittedName>
</protein>
<dbReference type="CDD" id="cd03244">
    <property type="entry name" value="ABCC_MRP_domain2"/>
    <property type="match status" value="1"/>
</dbReference>
<evidence type="ECO:0000256" key="7">
    <source>
        <dbReference type="ARBA" id="ARBA00023136"/>
    </source>
</evidence>
<evidence type="ECO:0000259" key="10">
    <source>
        <dbReference type="PROSITE" id="PS50893"/>
    </source>
</evidence>
<dbReference type="Pfam" id="PF00005">
    <property type="entry name" value="ABC_tran"/>
    <property type="match status" value="2"/>
</dbReference>
<dbReference type="PANTHER" id="PTHR24223">
    <property type="entry name" value="ATP-BINDING CASSETTE SUB-FAMILY C"/>
    <property type="match status" value="1"/>
</dbReference>
<evidence type="ECO:0000256" key="3">
    <source>
        <dbReference type="ARBA" id="ARBA00022692"/>
    </source>
</evidence>
<evidence type="ECO:0000313" key="13">
    <source>
        <dbReference type="Proteomes" id="UP000623467"/>
    </source>
</evidence>
<feature type="compositionally biased region" description="Polar residues" evidence="8">
    <location>
        <begin position="417"/>
        <end position="432"/>
    </location>
</feature>
<gene>
    <name evidence="12" type="ORF">MSAN_00492300</name>
</gene>
<feature type="transmembrane region" description="Helical" evidence="9">
    <location>
        <begin position="500"/>
        <end position="520"/>
    </location>
</feature>
<dbReference type="Pfam" id="PF00664">
    <property type="entry name" value="ABC_membrane"/>
    <property type="match status" value="2"/>
</dbReference>
<keyword evidence="7 9" id="KW-0472">Membrane</keyword>
<proteinExistence type="predicted"/>
<dbReference type="Gene3D" id="3.40.50.300">
    <property type="entry name" value="P-loop containing nucleotide triphosphate hydrolases"/>
    <property type="match status" value="2"/>
</dbReference>
<feature type="transmembrane region" description="Helical" evidence="9">
    <location>
        <begin position="1188"/>
        <end position="1205"/>
    </location>
</feature>
<comment type="caution">
    <text evidence="12">The sequence shown here is derived from an EMBL/GenBank/DDBJ whole genome shotgun (WGS) entry which is preliminary data.</text>
</comment>
<dbReference type="PANTHER" id="PTHR24223:SF356">
    <property type="entry name" value="ATP-BINDING CASSETTE TRANSPORTER ABC4"/>
    <property type="match status" value="1"/>
</dbReference>
<dbReference type="Proteomes" id="UP000623467">
    <property type="component" value="Unassembled WGS sequence"/>
</dbReference>
<dbReference type="EMBL" id="JACAZH010000003">
    <property type="protein sequence ID" value="KAF7372862.1"/>
    <property type="molecule type" value="Genomic_DNA"/>
</dbReference>
<dbReference type="InterPro" id="IPR036640">
    <property type="entry name" value="ABC1_TM_sf"/>
</dbReference>
<keyword evidence="13" id="KW-1185">Reference proteome</keyword>
<feature type="domain" description="ABC transmembrane type-1" evidence="11">
    <location>
        <begin position="1046"/>
        <end position="1234"/>
    </location>
</feature>
<evidence type="ECO:0000256" key="8">
    <source>
        <dbReference type="SAM" id="MobiDB-lite"/>
    </source>
</evidence>
<dbReference type="InterPro" id="IPR011527">
    <property type="entry name" value="ABC1_TM_dom"/>
</dbReference>